<keyword evidence="2" id="KW-1185">Reference proteome</keyword>
<accession>J3L3K2</accession>
<dbReference type="Gramene" id="OB01G38080.1">
    <property type="protein sequence ID" value="OB01G38080.1"/>
    <property type="gene ID" value="OB01G38080"/>
</dbReference>
<dbReference type="Proteomes" id="UP000006038">
    <property type="component" value="Chromosome 1"/>
</dbReference>
<reference evidence="1" key="1">
    <citation type="journal article" date="2013" name="Nat. Commun.">
        <title>Whole-genome sequencing of Oryza brachyantha reveals mechanisms underlying Oryza genome evolution.</title>
        <authorList>
            <person name="Chen J."/>
            <person name="Huang Q."/>
            <person name="Gao D."/>
            <person name="Wang J."/>
            <person name="Lang Y."/>
            <person name="Liu T."/>
            <person name="Li B."/>
            <person name="Bai Z."/>
            <person name="Luis Goicoechea J."/>
            <person name="Liang C."/>
            <person name="Chen C."/>
            <person name="Zhang W."/>
            <person name="Sun S."/>
            <person name="Liao Y."/>
            <person name="Zhang X."/>
            <person name="Yang L."/>
            <person name="Song C."/>
            <person name="Wang M."/>
            <person name="Shi J."/>
            <person name="Liu G."/>
            <person name="Liu J."/>
            <person name="Zhou H."/>
            <person name="Zhou W."/>
            <person name="Yu Q."/>
            <person name="An N."/>
            <person name="Chen Y."/>
            <person name="Cai Q."/>
            <person name="Wang B."/>
            <person name="Liu B."/>
            <person name="Min J."/>
            <person name="Huang Y."/>
            <person name="Wu H."/>
            <person name="Li Z."/>
            <person name="Zhang Y."/>
            <person name="Yin Y."/>
            <person name="Song W."/>
            <person name="Jiang J."/>
            <person name="Jackson S.A."/>
            <person name="Wing R.A."/>
            <person name="Wang J."/>
            <person name="Chen M."/>
        </authorList>
    </citation>
    <scope>NUCLEOTIDE SEQUENCE [LARGE SCALE GENOMIC DNA]</scope>
    <source>
        <strain evidence="1">cv. IRGC 101232</strain>
    </source>
</reference>
<dbReference type="HOGENOM" id="CLU_1943567_0_0_1"/>
<dbReference type="EnsemblPlants" id="OB01G38080.1">
    <property type="protein sequence ID" value="OB01G38080.1"/>
    <property type="gene ID" value="OB01G38080"/>
</dbReference>
<sequence>AAPAPCGRTRGRSCARDVRSARQYSKTWPYAGATCVEMDMLPRPTEQPGRRVEQPLVVATAPKRDVIDVRVVGEDELVGGKVAGAIMYLHPPVPPLSQPGYRSPRHCGDVHGIRRYVLEPRGSNTRPFWA</sequence>
<protein>
    <submittedName>
        <fullName evidence="1">Uncharacterized protein</fullName>
    </submittedName>
</protein>
<organism evidence="1">
    <name type="scientific">Oryza brachyantha</name>
    <name type="common">malo sina</name>
    <dbReference type="NCBI Taxonomy" id="4533"/>
    <lineage>
        <taxon>Eukaryota</taxon>
        <taxon>Viridiplantae</taxon>
        <taxon>Streptophyta</taxon>
        <taxon>Embryophyta</taxon>
        <taxon>Tracheophyta</taxon>
        <taxon>Spermatophyta</taxon>
        <taxon>Magnoliopsida</taxon>
        <taxon>Liliopsida</taxon>
        <taxon>Poales</taxon>
        <taxon>Poaceae</taxon>
        <taxon>BOP clade</taxon>
        <taxon>Oryzoideae</taxon>
        <taxon>Oryzeae</taxon>
        <taxon>Oryzinae</taxon>
        <taxon>Oryza</taxon>
    </lineage>
</organism>
<dbReference type="AlphaFoldDB" id="J3L3K2"/>
<reference evidence="1" key="2">
    <citation type="submission" date="2013-04" db="UniProtKB">
        <authorList>
            <consortium name="EnsemblPlants"/>
        </authorList>
    </citation>
    <scope>IDENTIFICATION</scope>
</reference>
<evidence type="ECO:0000313" key="1">
    <source>
        <dbReference type="EnsemblPlants" id="OB01G38080.1"/>
    </source>
</evidence>
<proteinExistence type="predicted"/>
<evidence type="ECO:0000313" key="2">
    <source>
        <dbReference type="Proteomes" id="UP000006038"/>
    </source>
</evidence>
<name>J3L3K2_ORYBR</name>